<protein>
    <submittedName>
        <fullName evidence="2">Uncharacterized protein</fullName>
    </submittedName>
</protein>
<accession>A0A6C0LWF8</accession>
<name>A0A6C0LWF8_9ZZZZ</name>
<dbReference type="EMBL" id="MN740564">
    <property type="protein sequence ID" value="QHU33894.1"/>
    <property type="molecule type" value="Genomic_DNA"/>
</dbReference>
<evidence type="ECO:0000256" key="1">
    <source>
        <dbReference type="SAM" id="Coils"/>
    </source>
</evidence>
<keyword evidence="1" id="KW-0175">Coiled coil</keyword>
<organism evidence="2">
    <name type="scientific">viral metagenome</name>
    <dbReference type="NCBI Taxonomy" id="1070528"/>
    <lineage>
        <taxon>unclassified sequences</taxon>
        <taxon>metagenomes</taxon>
        <taxon>organismal metagenomes</taxon>
    </lineage>
</organism>
<sequence>MTNIIKSKLDEYIIGCIAAGRGELDEMVENFTDTWGEGTSGFICKWDRQMSWEDKRLFDHYSHDLRYGLTADKIILNNIASTSLSAGDKLTFARLMVDTFVGNRVSKKLATEMEEINKKGASPWQLDWEHRQYDKYYGMSTTTNIYIKEKREQELKTATASWVQREGPGTFQVREALNPLETVRDNEDVEAQISEIKKTKAELQMIREERSQLKLGISRTIESIEEKEAATSLVLASEREHREEVAAEAESDALSTHYQSEEKVAEVERENERVKGEPDIRGLTSSMNLVSSPVAITGGRISPSTSSTTTTSVPHGIFAVKTTATS</sequence>
<evidence type="ECO:0000313" key="2">
    <source>
        <dbReference type="EMBL" id="QHU33894.1"/>
    </source>
</evidence>
<proteinExistence type="predicted"/>
<dbReference type="AlphaFoldDB" id="A0A6C0LWF8"/>
<reference evidence="2" key="1">
    <citation type="journal article" date="2020" name="Nature">
        <title>Giant virus diversity and host interactions through global metagenomics.</title>
        <authorList>
            <person name="Schulz F."/>
            <person name="Roux S."/>
            <person name="Paez-Espino D."/>
            <person name="Jungbluth S."/>
            <person name="Walsh D.A."/>
            <person name="Denef V.J."/>
            <person name="McMahon K.D."/>
            <person name="Konstantinidis K.T."/>
            <person name="Eloe-Fadrosh E.A."/>
            <person name="Kyrpides N.C."/>
            <person name="Woyke T."/>
        </authorList>
    </citation>
    <scope>NUCLEOTIDE SEQUENCE</scope>
    <source>
        <strain evidence="2">GVMAG-S-1016704-142</strain>
    </source>
</reference>
<feature type="coiled-coil region" evidence="1">
    <location>
        <begin position="186"/>
        <end position="216"/>
    </location>
</feature>